<proteinExistence type="predicted"/>
<dbReference type="RefSeq" id="WP_015028334.1">
    <property type="nucleotide sequence ID" value="NC_018748.1"/>
</dbReference>
<dbReference type="EMBL" id="CP002961">
    <property type="protein sequence ID" value="AFK02634.1"/>
    <property type="molecule type" value="Genomic_DNA"/>
</dbReference>
<evidence type="ECO:0000313" key="3">
    <source>
        <dbReference type="Proteomes" id="UP000002875"/>
    </source>
</evidence>
<keyword evidence="3" id="KW-1185">Reference proteome</keyword>
<protein>
    <recommendedName>
        <fullName evidence="4">DUF4468 domain-containing protein</fullName>
    </recommendedName>
</protein>
<reference evidence="2 3" key="1">
    <citation type="submission" date="2011-07" db="EMBL/GenBank/DDBJ databases">
        <title>The complete genome of chromosome of Emticicia oligotrophica DSM 17448.</title>
        <authorList>
            <consortium name="US DOE Joint Genome Institute (JGI-PGF)"/>
            <person name="Lucas S."/>
            <person name="Han J."/>
            <person name="Lapidus A."/>
            <person name="Bruce D."/>
            <person name="Goodwin L."/>
            <person name="Pitluck S."/>
            <person name="Peters L."/>
            <person name="Kyrpides N."/>
            <person name="Mavromatis K."/>
            <person name="Ivanova N."/>
            <person name="Ovchinnikova G."/>
            <person name="Teshima H."/>
            <person name="Detter J.C."/>
            <person name="Tapia R."/>
            <person name="Han C."/>
            <person name="Land M."/>
            <person name="Hauser L."/>
            <person name="Markowitz V."/>
            <person name="Cheng J.-F."/>
            <person name="Hugenholtz P."/>
            <person name="Woyke T."/>
            <person name="Wu D."/>
            <person name="Tindall B."/>
            <person name="Pomrenke H."/>
            <person name="Brambilla E."/>
            <person name="Klenk H.-P."/>
            <person name="Eisen J.A."/>
        </authorList>
    </citation>
    <scope>NUCLEOTIDE SEQUENCE [LARGE SCALE GENOMIC DNA]</scope>
    <source>
        <strain evidence="2 3">DSM 17448</strain>
    </source>
</reference>
<accession>A0ABM5MZQ5</accession>
<organism evidence="2 3">
    <name type="scientific">Emticicia oligotrophica (strain DSM 17448 / CIP 109782 / MTCC 6937 / GPTSA100-15)</name>
    <dbReference type="NCBI Taxonomy" id="929562"/>
    <lineage>
        <taxon>Bacteria</taxon>
        <taxon>Pseudomonadati</taxon>
        <taxon>Bacteroidota</taxon>
        <taxon>Cytophagia</taxon>
        <taxon>Cytophagales</taxon>
        <taxon>Leadbetterellaceae</taxon>
        <taxon>Emticicia</taxon>
    </lineage>
</organism>
<feature type="signal peptide" evidence="1">
    <location>
        <begin position="1"/>
        <end position="19"/>
    </location>
</feature>
<keyword evidence="1" id="KW-0732">Signal</keyword>
<name>A0ABM5MZQ5_EMTOG</name>
<gene>
    <name evidence="2" type="ordered locus">Emtol_1488</name>
</gene>
<sequence>MKKHLLSICLLLSIQASFAQSSLKSNTDWLAGQLNRLVTDDSHGKEKNTKPVFSFLNDKMNMNVKAKEEGFSMNFNISWHLRDVRKVSYKKQKDGFYELVLDVPADRVKVDLGFGKDNTIGGSFNVNDDDKRDSHTSFTLETKDELVVKEIAYRFENAVREARR</sequence>
<evidence type="ECO:0000256" key="1">
    <source>
        <dbReference type="SAM" id="SignalP"/>
    </source>
</evidence>
<dbReference type="Proteomes" id="UP000002875">
    <property type="component" value="Chromosome"/>
</dbReference>
<evidence type="ECO:0000313" key="2">
    <source>
        <dbReference type="EMBL" id="AFK02634.1"/>
    </source>
</evidence>
<feature type="chain" id="PRO_5047162823" description="DUF4468 domain-containing protein" evidence="1">
    <location>
        <begin position="20"/>
        <end position="164"/>
    </location>
</feature>
<evidence type="ECO:0008006" key="4">
    <source>
        <dbReference type="Google" id="ProtNLM"/>
    </source>
</evidence>